<keyword evidence="1" id="KW-1133">Transmembrane helix</keyword>
<comment type="caution">
    <text evidence="2">The sequence shown here is derived from an EMBL/GenBank/DDBJ whole genome shotgun (WGS) entry which is preliminary data.</text>
</comment>
<reference evidence="3" key="1">
    <citation type="journal article" date="2019" name="Int. J. Syst. Evol. Microbiol.">
        <title>The Global Catalogue of Microorganisms (GCM) 10K type strain sequencing project: providing services to taxonomists for standard genome sequencing and annotation.</title>
        <authorList>
            <consortium name="The Broad Institute Genomics Platform"/>
            <consortium name="The Broad Institute Genome Sequencing Center for Infectious Disease"/>
            <person name="Wu L."/>
            <person name="Ma J."/>
        </authorList>
    </citation>
    <scope>NUCLEOTIDE SEQUENCE [LARGE SCALE GENOMIC DNA]</scope>
    <source>
        <strain evidence="3">SHR3</strain>
    </source>
</reference>
<evidence type="ECO:0000313" key="2">
    <source>
        <dbReference type="EMBL" id="MFC5771430.1"/>
    </source>
</evidence>
<dbReference type="EMBL" id="JBHSOG010000094">
    <property type="protein sequence ID" value="MFC5771430.1"/>
    <property type="molecule type" value="Genomic_DNA"/>
</dbReference>
<dbReference type="RefSeq" id="WP_198363322.1">
    <property type="nucleotide sequence ID" value="NZ_JBHSOG010000094.1"/>
</dbReference>
<feature type="transmembrane region" description="Helical" evidence="1">
    <location>
        <begin position="25"/>
        <end position="53"/>
    </location>
</feature>
<evidence type="ECO:0000313" key="3">
    <source>
        <dbReference type="Proteomes" id="UP001595974"/>
    </source>
</evidence>
<dbReference type="Proteomes" id="UP001595974">
    <property type="component" value="Unassembled WGS sequence"/>
</dbReference>
<accession>A0ABW1AW97</accession>
<proteinExistence type="predicted"/>
<gene>
    <name evidence="2" type="primary">traL</name>
    <name evidence="2" type="ORF">ACFPTN_18785</name>
</gene>
<organism evidence="2 3">
    <name type="scientific">Thauera sinica</name>
    <dbReference type="NCBI Taxonomy" id="2665146"/>
    <lineage>
        <taxon>Bacteria</taxon>
        <taxon>Pseudomonadati</taxon>
        <taxon>Pseudomonadota</taxon>
        <taxon>Betaproteobacteria</taxon>
        <taxon>Rhodocyclales</taxon>
        <taxon>Zoogloeaceae</taxon>
        <taxon>Thauera</taxon>
    </lineage>
</organism>
<keyword evidence="3" id="KW-1185">Reference proteome</keyword>
<dbReference type="InterPro" id="IPR009838">
    <property type="entry name" value="T4SS_TraL"/>
</dbReference>
<dbReference type="NCBIfam" id="TIGR02762">
    <property type="entry name" value="TraL_TIGR"/>
    <property type="match status" value="1"/>
</dbReference>
<name>A0ABW1AW97_9RHOO</name>
<dbReference type="Pfam" id="PF07178">
    <property type="entry name" value="TraL"/>
    <property type="match status" value="1"/>
</dbReference>
<keyword evidence="1" id="KW-0472">Membrane</keyword>
<keyword evidence="1" id="KW-0812">Transmembrane</keyword>
<protein>
    <submittedName>
        <fullName evidence="2">Type IV conjugative transfer system protein TraL</fullName>
    </submittedName>
</protein>
<sequence length="96" mass="10467">MIDASLDIPRRLNDPPRMFWWDIDVALLVLGAALASMVAGFFVSGCAVGLLLASAYGRAKAGKHPAFALHLLYWHLPAFMTGLKRTPPSYLRELAG</sequence>
<evidence type="ECO:0000256" key="1">
    <source>
        <dbReference type="SAM" id="Phobius"/>
    </source>
</evidence>